<feature type="compositionally biased region" description="Low complexity" evidence="6">
    <location>
        <begin position="400"/>
        <end position="413"/>
    </location>
</feature>
<evidence type="ECO:0000256" key="1">
    <source>
        <dbReference type="ARBA" id="ARBA00004123"/>
    </source>
</evidence>
<dbReference type="GO" id="GO:0046983">
    <property type="term" value="F:protein dimerization activity"/>
    <property type="evidence" value="ECO:0007669"/>
    <property type="project" value="InterPro"/>
</dbReference>
<reference evidence="9" key="1">
    <citation type="submission" date="2020-05" db="EMBL/GenBank/DDBJ databases">
        <title>Mycena genomes resolve the evolution of fungal bioluminescence.</title>
        <authorList>
            <person name="Tsai I.J."/>
        </authorList>
    </citation>
    <scope>NUCLEOTIDE SEQUENCE</scope>
    <source>
        <strain evidence="9">171206Taipei</strain>
    </source>
</reference>
<feature type="region of interest" description="Disordered" evidence="6">
    <location>
        <begin position="344"/>
        <end position="413"/>
    </location>
</feature>
<evidence type="ECO:0000313" key="9">
    <source>
        <dbReference type="EMBL" id="KAF7315376.1"/>
    </source>
</evidence>
<dbReference type="GO" id="GO:0045944">
    <property type="term" value="P:positive regulation of transcription by RNA polymerase II"/>
    <property type="evidence" value="ECO:0007669"/>
    <property type="project" value="UniProtKB-ARBA"/>
</dbReference>
<dbReference type="Gene3D" id="3.40.1810.10">
    <property type="entry name" value="Transcription factor, MADS-box"/>
    <property type="match status" value="1"/>
</dbReference>
<dbReference type="GO" id="GO:0005634">
    <property type="term" value="C:nucleus"/>
    <property type="evidence" value="ECO:0007669"/>
    <property type="project" value="UniProtKB-SubCell"/>
</dbReference>
<dbReference type="Proteomes" id="UP000636479">
    <property type="component" value="Unassembled WGS sequence"/>
</dbReference>
<dbReference type="InterPro" id="IPR023214">
    <property type="entry name" value="HAD_sf"/>
</dbReference>
<dbReference type="InterPro" id="IPR011948">
    <property type="entry name" value="Dullard_phosphatase"/>
</dbReference>
<dbReference type="RefSeq" id="XP_037225399.1">
    <property type="nucleotide sequence ID" value="XM_037357489.1"/>
</dbReference>
<dbReference type="PROSITE" id="PS50066">
    <property type="entry name" value="MADS_BOX_2"/>
    <property type="match status" value="1"/>
</dbReference>
<feature type="region of interest" description="Disordered" evidence="6">
    <location>
        <begin position="200"/>
        <end position="302"/>
    </location>
</feature>
<evidence type="ECO:0000256" key="5">
    <source>
        <dbReference type="ARBA" id="ARBA00023242"/>
    </source>
</evidence>
<evidence type="ECO:0000313" key="10">
    <source>
        <dbReference type="Proteomes" id="UP000636479"/>
    </source>
</evidence>
<keyword evidence="10" id="KW-1185">Reference proteome</keyword>
<dbReference type="InterPro" id="IPR004274">
    <property type="entry name" value="FCP1_dom"/>
</dbReference>
<comment type="subcellular location">
    <subcellularLocation>
        <location evidence="1">Nucleus</location>
    </subcellularLocation>
</comment>
<keyword evidence="3" id="KW-0238">DNA-binding</keyword>
<dbReference type="NCBIfam" id="TIGR02251">
    <property type="entry name" value="HIF-SF_euk"/>
    <property type="match status" value="1"/>
</dbReference>
<keyword evidence="2" id="KW-0805">Transcription regulation</keyword>
<dbReference type="SUPFAM" id="SSF55455">
    <property type="entry name" value="SRF-like"/>
    <property type="match status" value="1"/>
</dbReference>
<evidence type="ECO:0000256" key="3">
    <source>
        <dbReference type="ARBA" id="ARBA00023125"/>
    </source>
</evidence>
<evidence type="ECO:0000256" key="6">
    <source>
        <dbReference type="SAM" id="MobiDB-lite"/>
    </source>
</evidence>
<dbReference type="CDD" id="cd07521">
    <property type="entry name" value="HAD_FCP1-like"/>
    <property type="match status" value="1"/>
</dbReference>
<evidence type="ECO:0000259" key="7">
    <source>
        <dbReference type="PROSITE" id="PS50066"/>
    </source>
</evidence>
<name>A0A8H6WG21_9AGAR</name>
<sequence>MESELALFTGGYDAEYRSRTWPLYQHPHGNMAFRSCSRRAGMRNRTVGESPAALEGSMGQIKPPGPVTMGVVIVSIVVNNGKPPGLIKIEIQPIIHERNRSVTFLKASVVFYTSSVSPPSNGNQERTEGRLSLLWPMDISPLCSLGERKNGLFKKAYELGVLCSVDVAVIIFEQRPGHNVKLYQYCSGDAQDMVRRHLGFDGEKDTRGPADFSGNAATKNDDNADVDEDDQEEEEDVVVTSLGKRGRTNTESQLKIDVDYRHRQPSASSSLPLSRDRDSPSSKKARIAPMMGPSRTSSTEMTGGYSYAPPSSSMRNTQPAYGGNSSYYPTQTSFGSTGYDSFGGSRSGGRMYGDFRPPPPPPRSSDPFSLLEPEETRQIQTPSGPYGGLEWPVHTGSGGRPSTSADSSSPSTAGNWMDLMGGARLRDFLPKMVEKTANGTSSKPSILSKIIHALVPCIPSSSSVADPESVVVEPVVQEKAALKAPDVAPPAPQPEVPAVETTQLPVEELMTPPTPVSLIPPEETEGVTSGAVQAPGSTGEATIHPNKRESVAEETDTSFTDDEELADNIDDEEDRLILNGGAGIPIGPDGSPNPLLPPVSPHHAGRKCLVLDLDETLVHSSFKACLVCSLFFALLTLHNQSIQQADYVVPVEIEFNWHNVYVIKRPGVDNFLKKMGEIYEVVVFTASLSKYADPVLDKLDVHQVVAHRLFRESCYNHKGNYVKDLSQLGRPIGDTIIIDNSPASYLFHPVHAVPVSSWFTDPHDTELTDLIPFLADLAGVDDVRGVLDGAR</sequence>
<organism evidence="9 10">
    <name type="scientific">Mycena indigotica</name>
    <dbReference type="NCBI Taxonomy" id="2126181"/>
    <lineage>
        <taxon>Eukaryota</taxon>
        <taxon>Fungi</taxon>
        <taxon>Dikarya</taxon>
        <taxon>Basidiomycota</taxon>
        <taxon>Agaricomycotina</taxon>
        <taxon>Agaricomycetes</taxon>
        <taxon>Agaricomycetidae</taxon>
        <taxon>Agaricales</taxon>
        <taxon>Marasmiineae</taxon>
        <taxon>Mycenaceae</taxon>
        <taxon>Mycena</taxon>
    </lineage>
</organism>
<feature type="domain" description="MADS-box" evidence="7">
    <location>
        <begin position="144"/>
        <end position="175"/>
    </location>
</feature>
<comment type="caution">
    <text evidence="9">The sequence shown here is derived from an EMBL/GenBank/DDBJ whole genome shotgun (WGS) entry which is preliminary data.</text>
</comment>
<evidence type="ECO:0000256" key="4">
    <source>
        <dbReference type="ARBA" id="ARBA00023163"/>
    </source>
</evidence>
<dbReference type="OrthoDB" id="277011at2759"/>
<feature type="compositionally biased region" description="Acidic residues" evidence="6">
    <location>
        <begin position="223"/>
        <end position="237"/>
    </location>
</feature>
<dbReference type="FunFam" id="3.40.50.1000:FF:000093">
    <property type="entry name" value="NLI interacting factor-like phosphatase family protein"/>
    <property type="match status" value="1"/>
</dbReference>
<dbReference type="GO" id="GO:0003677">
    <property type="term" value="F:DNA binding"/>
    <property type="evidence" value="ECO:0007669"/>
    <property type="project" value="UniProtKB-KW"/>
</dbReference>
<feature type="region of interest" description="Disordered" evidence="6">
    <location>
        <begin position="526"/>
        <end position="569"/>
    </location>
</feature>
<feature type="compositionally biased region" description="Acidic residues" evidence="6">
    <location>
        <begin position="552"/>
        <end position="569"/>
    </location>
</feature>
<keyword evidence="5" id="KW-0539">Nucleus</keyword>
<evidence type="ECO:0000256" key="2">
    <source>
        <dbReference type="ARBA" id="ARBA00023015"/>
    </source>
</evidence>
<dbReference type="Pfam" id="PF03031">
    <property type="entry name" value="NIF"/>
    <property type="match status" value="1"/>
</dbReference>
<dbReference type="EMBL" id="JACAZF010000001">
    <property type="protein sequence ID" value="KAF7315376.1"/>
    <property type="molecule type" value="Genomic_DNA"/>
</dbReference>
<dbReference type="InterPro" id="IPR002100">
    <property type="entry name" value="TF_MADSbox"/>
</dbReference>
<dbReference type="AlphaFoldDB" id="A0A8H6WG21"/>
<feature type="domain" description="FCP1 homology" evidence="8">
    <location>
        <begin position="602"/>
        <end position="777"/>
    </location>
</feature>
<dbReference type="GeneID" id="59340005"/>
<dbReference type="PANTHER" id="PTHR12210">
    <property type="entry name" value="DULLARD PROTEIN PHOSPHATASE"/>
    <property type="match status" value="1"/>
</dbReference>
<dbReference type="InterPro" id="IPR050365">
    <property type="entry name" value="TIM50"/>
</dbReference>
<dbReference type="SMART" id="SM00432">
    <property type="entry name" value="MADS"/>
    <property type="match status" value="1"/>
</dbReference>
<dbReference type="Gene3D" id="3.40.50.1000">
    <property type="entry name" value="HAD superfamily/HAD-like"/>
    <property type="match status" value="1"/>
</dbReference>
<evidence type="ECO:0000259" key="8">
    <source>
        <dbReference type="PROSITE" id="PS50969"/>
    </source>
</evidence>
<accession>A0A8H6WG21</accession>
<gene>
    <name evidence="9" type="ORF">MIND_00052200</name>
</gene>
<dbReference type="Pfam" id="PF00319">
    <property type="entry name" value="SRF-TF"/>
    <property type="match status" value="1"/>
</dbReference>
<feature type="compositionally biased region" description="Polar residues" evidence="6">
    <location>
        <begin position="526"/>
        <end position="540"/>
    </location>
</feature>
<dbReference type="SMART" id="SM00577">
    <property type="entry name" value="CPDc"/>
    <property type="match status" value="1"/>
</dbReference>
<dbReference type="InterPro" id="IPR036879">
    <property type="entry name" value="TF_MADSbox_sf"/>
</dbReference>
<proteinExistence type="predicted"/>
<dbReference type="PROSITE" id="PS50969">
    <property type="entry name" value="FCP1"/>
    <property type="match status" value="1"/>
</dbReference>
<dbReference type="GO" id="GO:0016791">
    <property type="term" value="F:phosphatase activity"/>
    <property type="evidence" value="ECO:0007669"/>
    <property type="project" value="InterPro"/>
</dbReference>
<protein>
    <submittedName>
        <fullName evidence="9">Protein phosphatase</fullName>
    </submittedName>
</protein>
<dbReference type="InterPro" id="IPR036412">
    <property type="entry name" value="HAD-like_sf"/>
</dbReference>
<keyword evidence="4" id="KW-0804">Transcription</keyword>
<dbReference type="SUPFAM" id="SSF56784">
    <property type="entry name" value="HAD-like"/>
    <property type="match status" value="1"/>
</dbReference>